<dbReference type="InterPro" id="IPR039424">
    <property type="entry name" value="SBP_5"/>
</dbReference>
<dbReference type="Gene3D" id="3.40.190.10">
    <property type="entry name" value="Periplasmic binding protein-like II"/>
    <property type="match status" value="1"/>
</dbReference>
<evidence type="ECO:0000256" key="1">
    <source>
        <dbReference type="SAM" id="SignalP"/>
    </source>
</evidence>
<organism evidence="3 4">
    <name type="scientific">Jatrophihabitans cynanchi</name>
    <dbReference type="NCBI Taxonomy" id="2944128"/>
    <lineage>
        <taxon>Bacteria</taxon>
        <taxon>Bacillati</taxon>
        <taxon>Actinomycetota</taxon>
        <taxon>Actinomycetes</taxon>
        <taxon>Jatrophihabitantales</taxon>
        <taxon>Jatrophihabitantaceae</taxon>
        <taxon>Jatrophihabitans</taxon>
    </lineage>
</organism>
<keyword evidence="1" id="KW-0732">Signal</keyword>
<dbReference type="RefSeq" id="WP_269443306.1">
    <property type="nucleotide sequence ID" value="NZ_CP097463.1"/>
</dbReference>
<accession>A0ABY7JW48</accession>
<proteinExistence type="predicted"/>
<dbReference type="Gene3D" id="3.10.105.10">
    <property type="entry name" value="Dipeptide-binding Protein, Domain 3"/>
    <property type="match status" value="1"/>
</dbReference>
<dbReference type="InterPro" id="IPR030678">
    <property type="entry name" value="Peptide/Ni-bd"/>
</dbReference>
<evidence type="ECO:0000313" key="4">
    <source>
        <dbReference type="Proteomes" id="UP001164693"/>
    </source>
</evidence>
<dbReference type="PIRSF" id="PIRSF002741">
    <property type="entry name" value="MppA"/>
    <property type="match status" value="1"/>
</dbReference>
<name>A0ABY7JW48_9ACTN</name>
<dbReference type="EMBL" id="CP097463">
    <property type="protein sequence ID" value="WAX56771.1"/>
    <property type="molecule type" value="Genomic_DNA"/>
</dbReference>
<dbReference type="PANTHER" id="PTHR30290">
    <property type="entry name" value="PERIPLASMIC BINDING COMPONENT OF ABC TRANSPORTER"/>
    <property type="match status" value="1"/>
</dbReference>
<sequence>MRHRNHRTYVAVSVAAIALLTLSACGSSGGGNKPAANQGTPTKGGTLKLYGEGDVDYLDTADGYYDVTYTLMRAFTRQLYTYPNATTLQAQIDPVPDLATSAPTISDNGTVYTIQLRKGAQWDTQPARQVTAEDAVRGLKRLCNPAQPTGAPGYFTNTIAGMKAYCAGFAKVSASSVSAIKNYITQHDVSGLKAVDDTTLRITLTRPATDFVNILALPFSSPAPVEYLHYLPGSAQQAQHTISDGPYTISSYVPGKSYHLVRNPAWHASSDPIRHAYVNAIDVTMGGNEQGTQQQLQAGTQDMDWDENVPTAQLAALSRSNDAGLVIGPSGDNFITINPYIAINLQSPNNNGALKKLKVRQALEYAFNKTAVSQVYGGKLISQPLNQIIPGGSVGNVPNYDPYPTPGNNGDPAKAKSLLAQAGYQPGQITLKLPYRTTTVHPQVAQTDQAALQAAGFKVKLIAVNPANTFYTKYLQNPTASRSGAWDIAEAGWIPDWLGNNGRAVIEPLFDGRGYGPGSTDYGDYNSPQMNALIDKALAESSSSAASADWQAAAKLAMADAVIVPIGAQKVAVFHSSRVKGCYFNFFNENCDVTNVWLSGS</sequence>
<dbReference type="InterPro" id="IPR000914">
    <property type="entry name" value="SBP_5_dom"/>
</dbReference>
<feature type="domain" description="Solute-binding protein family 5" evidence="2">
    <location>
        <begin position="94"/>
        <end position="498"/>
    </location>
</feature>
<dbReference type="PROSITE" id="PS51257">
    <property type="entry name" value="PROKAR_LIPOPROTEIN"/>
    <property type="match status" value="1"/>
</dbReference>
<evidence type="ECO:0000313" key="3">
    <source>
        <dbReference type="EMBL" id="WAX56771.1"/>
    </source>
</evidence>
<feature type="signal peptide" evidence="1">
    <location>
        <begin position="1"/>
        <end position="26"/>
    </location>
</feature>
<dbReference type="SUPFAM" id="SSF53850">
    <property type="entry name" value="Periplasmic binding protein-like II"/>
    <property type="match status" value="1"/>
</dbReference>
<dbReference type="PANTHER" id="PTHR30290:SF83">
    <property type="entry name" value="ABC TRANSPORTER SUBSTRATE-BINDING PROTEIN"/>
    <property type="match status" value="1"/>
</dbReference>
<protein>
    <submittedName>
        <fullName evidence="3">ABC transporter substrate-binding protein</fullName>
    </submittedName>
</protein>
<keyword evidence="4" id="KW-1185">Reference proteome</keyword>
<evidence type="ECO:0000259" key="2">
    <source>
        <dbReference type="Pfam" id="PF00496"/>
    </source>
</evidence>
<gene>
    <name evidence="3" type="ORF">M6B22_19930</name>
</gene>
<reference evidence="3" key="1">
    <citation type="submission" date="2022-05" db="EMBL/GenBank/DDBJ databases">
        <title>Jatrophihabitans sp. SB3-54 whole genome sequence.</title>
        <authorList>
            <person name="Suh M.K."/>
            <person name="Eom M.K."/>
            <person name="Kim J.S."/>
            <person name="Kim H.S."/>
            <person name="Do H.E."/>
            <person name="Shin Y.K."/>
            <person name="Lee J.-S."/>
        </authorList>
    </citation>
    <scope>NUCLEOTIDE SEQUENCE</scope>
    <source>
        <strain evidence="3">SB3-54</strain>
    </source>
</reference>
<dbReference type="Proteomes" id="UP001164693">
    <property type="component" value="Chromosome"/>
</dbReference>
<feature type="chain" id="PRO_5045897675" evidence="1">
    <location>
        <begin position="27"/>
        <end position="601"/>
    </location>
</feature>
<dbReference type="Pfam" id="PF00496">
    <property type="entry name" value="SBP_bac_5"/>
    <property type="match status" value="1"/>
</dbReference>